<sequence>MENKKTNTPVALRKQIGGTTYVVRVHFNEDAKESMKDKIKRLIANEVRAS</sequence>
<accession>A0A3E2TK06</accession>
<protein>
    <recommendedName>
        <fullName evidence="3">Transposon-encoded protein TnpW</fullName>
    </recommendedName>
</protein>
<dbReference type="EMBL" id="QVEU01000002">
    <property type="protein sequence ID" value="RGB77351.1"/>
    <property type="molecule type" value="Genomic_DNA"/>
</dbReference>
<name>A0A3E2TK06_9FIRM</name>
<dbReference type="InterPro" id="IPR026990">
    <property type="entry name" value="TnpW"/>
</dbReference>
<evidence type="ECO:0000313" key="2">
    <source>
        <dbReference type="Proteomes" id="UP000261011"/>
    </source>
</evidence>
<dbReference type="Proteomes" id="UP000261011">
    <property type="component" value="Unassembled WGS sequence"/>
</dbReference>
<dbReference type="OrthoDB" id="9804138at2"/>
<comment type="caution">
    <text evidence="1">The sequence shown here is derived from an EMBL/GenBank/DDBJ whole genome shotgun (WGS) entry which is preliminary data.</text>
</comment>
<dbReference type="RefSeq" id="WP_080633429.1">
    <property type="nucleotide sequence ID" value="NZ_QVEU01000002.1"/>
</dbReference>
<dbReference type="AlphaFoldDB" id="A0A3E2TK06"/>
<gene>
    <name evidence="1" type="ORF">DXA39_02810</name>
</gene>
<proteinExistence type="predicted"/>
<evidence type="ECO:0000313" key="1">
    <source>
        <dbReference type="EMBL" id="RGB77351.1"/>
    </source>
</evidence>
<reference evidence="1 2" key="1">
    <citation type="submission" date="2018-08" db="EMBL/GenBank/DDBJ databases">
        <title>A genome reference for cultivated species of the human gut microbiota.</title>
        <authorList>
            <person name="Zou Y."/>
            <person name="Xue W."/>
            <person name="Luo G."/>
        </authorList>
    </citation>
    <scope>NUCLEOTIDE SEQUENCE [LARGE SCALE GENOMIC DNA]</scope>
    <source>
        <strain evidence="1 2">OF01-3</strain>
    </source>
</reference>
<dbReference type="Pfam" id="PF14202">
    <property type="entry name" value="TnpW"/>
    <property type="match status" value="1"/>
</dbReference>
<organism evidence="1 2">
    <name type="scientific">Anaerococcus nagyae</name>
    <dbReference type="NCBI Taxonomy" id="1755241"/>
    <lineage>
        <taxon>Bacteria</taxon>
        <taxon>Bacillati</taxon>
        <taxon>Bacillota</taxon>
        <taxon>Tissierellia</taxon>
        <taxon>Tissierellales</taxon>
        <taxon>Peptoniphilaceae</taxon>
        <taxon>Anaerococcus</taxon>
    </lineage>
</organism>
<evidence type="ECO:0008006" key="3">
    <source>
        <dbReference type="Google" id="ProtNLM"/>
    </source>
</evidence>
<keyword evidence="2" id="KW-1185">Reference proteome</keyword>